<dbReference type="AlphaFoldDB" id="A0A514C8L7"/>
<sequence length="423" mass="46926">MADQRYPVSIGQGENAKQYSEAYQTQPGYAVQWKGILQKAHGQALVRCLCPGKGTRRLAVRHRSEQDSFHLSRYPHTGAEHALDCLYYSPDPDKSGLGAYSKGVVEETKDGDLKIKLTLSLRKKDPAEIQPMEGTSPAPSSSKPSKPAMTLCGLLHLLWSEAGLNQWVPGMAGKRGLGLIHSRLQHAADRMLASRMRIGDALLIATSSAGQQADANSQKVASAIRNKRRLIVVAPLAAHSEEREQAMSGYLAIAGFHGVPRLLMDGELWQRTARSYSAALRGWREGRRVIAIVQTDQPTAPSKAQALNVALMVVSDEWIPVESGYEAVIEAMLRDQGRKFIKPMRFDAEQEQVFPDFWLMDVGAGRELPMEVYGRQDPKYLARKEVKCAYYTRHYGPTGWWSWDASADPRGLNIPAFPPARHP</sequence>
<dbReference type="Pfam" id="PF06666">
    <property type="entry name" value="DUF1173"/>
    <property type="match status" value="1"/>
</dbReference>
<protein>
    <recommendedName>
        <fullName evidence="3">DUF1173 family protein</fullName>
    </recommendedName>
</protein>
<dbReference type="InterPro" id="IPR009553">
    <property type="entry name" value="DUF1173"/>
</dbReference>
<keyword evidence="2" id="KW-0614">Plasmid</keyword>
<evidence type="ECO:0008006" key="3">
    <source>
        <dbReference type="Google" id="ProtNLM"/>
    </source>
</evidence>
<name>A0A514C8L7_ECTME</name>
<dbReference type="EMBL" id="MK671726">
    <property type="protein sequence ID" value="QDH75947.1"/>
    <property type="molecule type" value="Genomic_DNA"/>
</dbReference>
<organism evidence="2">
    <name type="scientific">Ectopseudomonas mendocina</name>
    <name type="common">Pseudomonas mendocina</name>
    <dbReference type="NCBI Taxonomy" id="300"/>
    <lineage>
        <taxon>Bacteria</taxon>
        <taxon>Pseudomonadati</taxon>
        <taxon>Pseudomonadota</taxon>
        <taxon>Gammaproteobacteria</taxon>
        <taxon>Pseudomonadales</taxon>
        <taxon>Pseudomonadaceae</taxon>
        <taxon>Ectopseudomonas</taxon>
    </lineage>
</organism>
<evidence type="ECO:0000313" key="2">
    <source>
        <dbReference type="EMBL" id="QDH75947.1"/>
    </source>
</evidence>
<reference evidence="2" key="1">
    <citation type="journal article" date="2019" name="Front. Microbiol.">
        <title>Identification of a Novel Plasmid Lineage Associated With the Dissemination of Metallo-beta-Lactamase Genes Among Pseudomonads.</title>
        <authorList>
            <person name="Di Pilato V."/>
            <person name="Antonelli A."/>
            <person name="Giani T."/>
            <person name="Henrici De Angelis L."/>
            <person name="Rossolini G.M."/>
            <person name="Pollini S."/>
        </authorList>
    </citation>
    <scope>NUCLEOTIDE SEQUENCE</scope>
    <source>
        <strain evidence="2">57</strain>
        <plasmid evidence="2">pAER57</plasmid>
    </source>
</reference>
<feature type="region of interest" description="Disordered" evidence="1">
    <location>
        <begin position="126"/>
        <end position="146"/>
    </location>
</feature>
<feature type="compositionally biased region" description="Low complexity" evidence="1">
    <location>
        <begin position="136"/>
        <end position="146"/>
    </location>
</feature>
<evidence type="ECO:0000256" key="1">
    <source>
        <dbReference type="SAM" id="MobiDB-lite"/>
    </source>
</evidence>
<proteinExistence type="predicted"/>
<accession>A0A514C8L7</accession>
<geneLocation type="plasmid" evidence="2">
    <name>pAER57</name>
</geneLocation>